<feature type="compositionally biased region" description="Polar residues" evidence="1">
    <location>
        <begin position="210"/>
        <end position="231"/>
    </location>
</feature>
<feature type="region of interest" description="Disordered" evidence="1">
    <location>
        <begin position="125"/>
        <end position="146"/>
    </location>
</feature>
<feature type="region of interest" description="Disordered" evidence="1">
    <location>
        <begin position="197"/>
        <end position="271"/>
    </location>
</feature>
<dbReference type="GeneID" id="63802767"/>
<keyword evidence="3" id="KW-1185">Reference proteome</keyword>
<protein>
    <submittedName>
        <fullName evidence="2">Uncharacterized protein</fullName>
    </submittedName>
</protein>
<proteinExistence type="predicted"/>
<feature type="compositionally biased region" description="Pro residues" evidence="1">
    <location>
        <begin position="38"/>
        <end position="50"/>
    </location>
</feature>
<feature type="compositionally biased region" description="Basic and acidic residues" evidence="1">
    <location>
        <begin position="1"/>
        <end position="10"/>
    </location>
</feature>
<dbReference type="RefSeq" id="XP_040747413.1">
    <property type="nucleotide sequence ID" value="XM_040886119.1"/>
</dbReference>
<accession>A0A1Y1WL39</accession>
<dbReference type="AlphaFoldDB" id="A0A1Y1WL39"/>
<evidence type="ECO:0000313" key="3">
    <source>
        <dbReference type="Proteomes" id="UP000193922"/>
    </source>
</evidence>
<feature type="compositionally biased region" description="Polar residues" evidence="1">
    <location>
        <begin position="27"/>
        <end position="36"/>
    </location>
</feature>
<feature type="region of interest" description="Disordered" evidence="1">
    <location>
        <begin position="1"/>
        <end position="70"/>
    </location>
</feature>
<name>A0A1Y1WL39_9FUNG</name>
<evidence type="ECO:0000256" key="1">
    <source>
        <dbReference type="SAM" id="MobiDB-lite"/>
    </source>
</evidence>
<dbReference type="EMBL" id="MCFD01000001">
    <property type="protein sequence ID" value="ORX74202.1"/>
    <property type="molecule type" value="Genomic_DNA"/>
</dbReference>
<reference evidence="2 3" key="1">
    <citation type="submission" date="2016-07" db="EMBL/GenBank/DDBJ databases">
        <title>Pervasive Adenine N6-methylation of Active Genes in Fungi.</title>
        <authorList>
            <consortium name="DOE Joint Genome Institute"/>
            <person name="Mondo S.J."/>
            <person name="Dannebaum R.O."/>
            <person name="Kuo R.C."/>
            <person name="Labutti K."/>
            <person name="Haridas S."/>
            <person name="Kuo A."/>
            <person name="Salamov A."/>
            <person name="Ahrendt S.R."/>
            <person name="Lipzen A."/>
            <person name="Sullivan W."/>
            <person name="Andreopoulos W.B."/>
            <person name="Clum A."/>
            <person name="Lindquist E."/>
            <person name="Daum C."/>
            <person name="Ramamoorthy G.K."/>
            <person name="Gryganskyi A."/>
            <person name="Culley D."/>
            <person name="Magnuson J.K."/>
            <person name="James T.Y."/>
            <person name="O'Malley M.A."/>
            <person name="Stajich J.E."/>
            <person name="Spatafora J.W."/>
            <person name="Visel A."/>
            <person name="Grigoriev I.V."/>
        </authorList>
    </citation>
    <scope>NUCLEOTIDE SEQUENCE [LARGE SCALE GENOMIC DNA]</scope>
    <source>
        <strain evidence="2 3">ATCC 12442</strain>
    </source>
</reference>
<evidence type="ECO:0000313" key="2">
    <source>
        <dbReference type="EMBL" id="ORX74202.1"/>
    </source>
</evidence>
<dbReference type="Proteomes" id="UP000193922">
    <property type="component" value="Unassembled WGS sequence"/>
</dbReference>
<feature type="compositionally biased region" description="Low complexity" evidence="1">
    <location>
        <begin position="133"/>
        <end position="146"/>
    </location>
</feature>
<comment type="caution">
    <text evidence="2">The sequence shown here is derived from an EMBL/GenBank/DDBJ whole genome shotgun (WGS) entry which is preliminary data.</text>
</comment>
<organism evidence="2 3">
    <name type="scientific">Linderina pennispora</name>
    <dbReference type="NCBI Taxonomy" id="61395"/>
    <lineage>
        <taxon>Eukaryota</taxon>
        <taxon>Fungi</taxon>
        <taxon>Fungi incertae sedis</taxon>
        <taxon>Zoopagomycota</taxon>
        <taxon>Kickxellomycotina</taxon>
        <taxon>Kickxellomycetes</taxon>
        <taxon>Kickxellales</taxon>
        <taxon>Kickxellaceae</taxon>
        <taxon>Linderina</taxon>
    </lineage>
</organism>
<sequence>MAEQDSDKSQQRKQQPAGDDGCASGAKQYSVSQQQYALPPPHTDSYPPAPTYLHHQQHHPSPGIPVQHPLIYPGQFSTEAAHISHAAPQPQVAAPTPATMGAPLHAAQVGYSAAGFSVDALSAGHRNARPASTEQPESAAATPATATQELVFIPANIDRIKRGYEDKSRKQLTDEVIPRRRSQRDYEVLVFRAKQPRVHRDSVPRIRPATPQSPIGTLASSQRRSIQASDTSTHHLPLPRPPSSASEAGTIKRRHSAVHQKSEPAVSPSKHKLEMLLDDPMALYKPLTYTAKSEAESSSPITPYSIGQSLCAYEGPVLTQPQPGSSSKGKEPEVVCYPPPQPIIQSYPPIGFPEHSAIATQFNGHDAGLLVLEEIAKVRSELDLIETDIHAIPTPEKQKLAVSLAHMAQTLSEFRLP</sequence>
<gene>
    <name evidence="2" type="ORF">DL89DRAFT_264140</name>
</gene>